<sequence>MCTEMVTGIKLAVPANDRNALENGMSHFSILI</sequence>
<name>A0A482YCS5_9EURY</name>
<evidence type="ECO:0000313" key="1">
    <source>
        <dbReference type="EMBL" id="RZV12554.1"/>
    </source>
</evidence>
<evidence type="ECO:0000313" key="2">
    <source>
        <dbReference type="Proteomes" id="UP000291097"/>
    </source>
</evidence>
<protein>
    <submittedName>
        <fullName evidence="1">Uncharacterized protein</fullName>
    </submittedName>
</protein>
<comment type="caution">
    <text evidence="1">The sequence shown here is derived from an EMBL/GenBank/DDBJ whole genome shotgun (WGS) entry which is preliminary data.</text>
</comment>
<proteinExistence type="predicted"/>
<reference evidence="1 2" key="1">
    <citation type="submission" date="2019-02" db="EMBL/GenBank/DDBJ databases">
        <title>Genomic Encyclopedia of Archaeal and Bacterial Type Strains, Phase II (KMG-II): from individual species to whole genera.</title>
        <authorList>
            <person name="Goeker M."/>
        </authorList>
    </citation>
    <scope>NUCLEOTIDE SEQUENCE [LARGE SCALE GENOMIC DNA]</scope>
    <source>
        <strain evidence="1 2">DSM 18328</strain>
    </source>
</reference>
<accession>A0A482YCS5</accession>
<dbReference type="Proteomes" id="UP000291097">
    <property type="component" value="Unassembled WGS sequence"/>
</dbReference>
<dbReference type="AlphaFoldDB" id="A0A482YCS5"/>
<dbReference type="EMBL" id="SHMP01000002">
    <property type="protein sequence ID" value="RZV12554.1"/>
    <property type="molecule type" value="Genomic_DNA"/>
</dbReference>
<gene>
    <name evidence="1" type="ORF">BDK88_0093</name>
</gene>
<organism evidence="1 2">
    <name type="scientific">Natrinema hispanicum</name>
    <dbReference type="NCBI Taxonomy" id="392421"/>
    <lineage>
        <taxon>Archaea</taxon>
        <taxon>Methanobacteriati</taxon>
        <taxon>Methanobacteriota</taxon>
        <taxon>Stenosarchaea group</taxon>
        <taxon>Halobacteria</taxon>
        <taxon>Halobacteriales</taxon>
        <taxon>Natrialbaceae</taxon>
        <taxon>Natrinema</taxon>
    </lineage>
</organism>